<evidence type="ECO:0000256" key="1">
    <source>
        <dbReference type="ARBA" id="ARBA00022485"/>
    </source>
</evidence>
<proteinExistence type="predicted"/>
<dbReference type="Gene3D" id="3.40.470.10">
    <property type="entry name" value="Uracil-DNA glycosylase-like domain"/>
    <property type="match status" value="1"/>
</dbReference>
<name>A0AA41WF59_9BACT</name>
<keyword evidence="5" id="KW-0408">Iron</keyword>
<dbReference type="GO" id="GO:0006281">
    <property type="term" value="P:DNA repair"/>
    <property type="evidence" value="ECO:0007669"/>
    <property type="project" value="UniProtKB-KW"/>
</dbReference>
<reference evidence="9" key="1">
    <citation type="submission" date="2022-06" db="EMBL/GenBank/DDBJ databases">
        <title>CFH 74404 Thermomicrobiaceae sp.</title>
        <authorList>
            <person name="Ming H."/>
            <person name="Li W.-J."/>
            <person name="Zhao Z."/>
        </authorList>
    </citation>
    <scope>NUCLEOTIDE SEQUENCE</scope>
    <source>
        <strain evidence="9">CFH 74404</strain>
    </source>
</reference>
<dbReference type="GO" id="GO:0046872">
    <property type="term" value="F:metal ion binding"/>
    <property type="evidence" value="ECO:0007669"/>
    <property type="project" value="UniProtKB-KW"/>
</dbReference>
<dbReference type="SMART" id="SM00987">
    <property type="entry name" value="UreE_C"/>
    <property type="match status" value="1"/>
</dbReference>
<evidence type="ECO:0000256" key="4">
    <source>
        <dbReference type="ARBA" id="ARBA00022801"/>
    </source>
</evidence>
<protein>
    <recommendedName>
        <fullName evidence="8">Uracil-DNA glycosylase-like domain-containing protein</fullName>
    </recommendedName>
</protein>
<dbReference type="PANTHER" id="PTHR33693:SF1">
    <property type="entry name" value="TYPE-4 URACIL-DNA GLYCOSYLASE"/>
    <property type="match status" value="1"/>
</dbReference>
<evidence type="ECO:0000256" key="6">
    <source>
        <dbReference type="ARBA" id="ARBA00023014"/>
    </source>
</evidence>
<keyword evidence="10" id="KW-1185">Reference proteome</keyword>
<dbReference type="EMBL" id="JAMSLR010000006">
    <property type="protein sequence ID" value="MCM8749454.1"/>
    <property type="molecule type" value="Genomic_DNA"/>
</dbReference>
<keyword evidence="1" id="KW-0004">4Fe-4S</keyword>
<dbReference type="InterPro" id="IPR051536">
    <property type="entry name" value="UDG_Type-4/5"/>
</dbReference>
<evidence type="ECO:0000313" key="9">
    <source>
        <dbReference type="EMBL" id="MCM8749454.1"/>
    </source>
</evidence>
<keyword evidence="2" id="KW-0479">Metal-binding</keyword>
<keyword evidence="4" id="KW-0378">Hydrolase</keyword>
<feature type="domain" description="Uracil-DNA glycosylase-like" evidence="8">
    <location>
        <begin position="61"/>
        <end position="245"/>
    </location>
</feature>
<dbReference type="RefSeq" id="WP_284057237.1">
    <property type="nucleotide sequence ID" value="NZ_JAMSLR010000006.1"/>
</dbReference>
<evidence type="ECO:0000256" key="5">
    <source>
        <dbReference type="ARBA" id="ARBA00023004"/>
    </source>
</evidence>
<dbReference type="Proteomes" id="UP001165306">
    <property type="component" value="Unassembled WGS sequence"/>
</dbReference>
<evidence type="ECO:0000256" key="7">
    <source>
        <dbReference type="ARBA" id="ARBA00023204"/>
    </source>
</evidence>
<dbReference type="InterPro" id="IPR036895">
    <property type="entry name" value="Uracil-DNA_glycosylase-like_sf"/>
</dbReference>
<dbReference type="PANTHER" id="PTHR33693">
    <property type="entry name" value="TYPE-5 URACIL-DNA GLYCOSYLASE"/>
    <property type="match status" value="1"/>
</dbReference>
<keyword evidence="7" id="KW-0234">DNA repair</keyword>
<evidence type="ECO:0000256" key="2">
    <source>
        <dbReference type="ARBA" id="ARBA00022723"/>
    </source>
</evidence>
<dbReference type="GO" id="GO:0051539">
    <property type="term" value="F:4 iron, 4 sulfur cluster binding"/>
    <property type="evidence" value="ECO:0007669"/>
    <property type="project" value="UniProtKB-KW"/>
</dbReference>
<gene>
    <name evidence="9" type="ORF">NET02_09870</name>
</gene>
<keyword evidence="6" id="KW-0411">Iron-sulfur</keyword>
<dbReference type="Pfam" id="PF03167">
    <property type="entry name" value="UDG"/>
    <property type="match status" value="1"/>
</dbReference>
<dbReference type="AlphaFoldDB" id="A0AA41WF59"/>
<dbReference type="InterPro" id="IPR005122">
    <property type="entry name" value="Uracil-DNA_glycosylase-like"/>
</dbReference>
<sequence>MVSLDVLLAPDRFPATSSAGNQPLRPGELATRQRELEAYQEAIRGCRACVEAGYLPAARPVFRGHAGQRIMVVGQAPAQPRSEHPRPYSGASGRTLRSWLAQAGFPPQELETCCYLTSVTKCFPGPSRSGKGDRAPSAAEVALCRRHLERELELVRPALIITLGRLAARWFLGDRPLSELVGEAFTWPAPWLSSTPGCEVGRLECGTGSAPGEVGVLVLPLPHPSGINRWHNDPANRAQLARGLARLAELRRQLDLEPLAL</sequence>
<keyword evidence="3" id="KW-0227">DNA damage</keyword>
<evidence type="ECO:0000313" key="10">
    <source>
        <dbReference type="Proteomes" id="UP001165306"/>
    </source>
</evidence>
<evidence type="ECO:0000259" key="8">
    <source>
        <dbReference type="SMART" id="SM00986"/>
    </source>
</evidence>
<evidence type="ECO:0000256" key="3">
    <source>
        <dbReference type="ARBA" id="ARBA00022763"/>
    </source>
</evidence>
<dbReference type="SUPFAM" id="SSF52141">
    <property type="entry name" value="Uracil-DNA glycosylase-like"/>
    <property type="match status" value="1"/>
</dbReference>
<comment type="caution">
    <text evidence="9">The sequence shown here is derived from an EMBL/GenBank/DDBJ whole genome shotgun (WGS) entry which is preliminary data.</text>
</comment>
<organism evidence="9 10">
    <name type="scientific">Thermalbibacter longus</name>
    <dbReference type="NCBI Taxonomy" id="2951981"/>
    <lineage>
        <taxon>Bacteria</taxon>
        <taxon>Pseudomonadati</taxon>
        <taxon>Thermomicrobiota</taxon>
        <taxon>Thermomicrobia</taxon>
        <taxon>Thermomicrobiales</taxon>
        <taxon>Thermomicrobiaceae</taxon>
        <taxon>Thermalbibacter</taxon>
    </lineage>
</organism>
<dbReference type="SMART" id="SM00986">
    <property type="entry name" value="UDG"/>
    <property type="match status" value="1"/>
</dbReference>
<dbReference type="GO" id="GO:0097506">
    <property type="term" value="F:deaminated base DNA N-glycosylase activity"/>
    <property type="evidence" value="ECO:0007669"/>
    <property type="project" value="UniProtKB-ARBA"/>
</dbReference>
<accession>A0AA41WF59</accession>